<feature type="compositionally biased region" description="Low complexity" evidence="8">
    <location>
        <begin position="456"/>
        <end position="475"/>
    </location>
</feature>
<protein>
    <submittedName>
        <fullName evidence="10">Inner centromere protein, ARK-binding region protein</fullName>
    </submittedName>
</protein>
<feature type="compositionally biased region" description="Acidic residues" evidence="8">
    <location>
        <begin position="749"/>
        <end position="789"/>
    </location>
</feature>
<dbReference type="OrthoDB" id="6123at2759"/>
<evidence type="ECO:0000256" key="5">
    <source>
        <dbReference type="ARBA" id="ARBA00022829"/>
    </source>
</evidence>
<feature type="region of interest" description="Disordered" evidence="8">
    <location>
        <begin position="335"/>
        <end position="1049"/>
    </location>
</feature>
<keyword evidence="4" id="KW-0963">Cytoplasm</keyword>
<feature type="region of interest" description="Disordered" evidence="8">
    <location>
        <begin position="61"/>
        <end position="174"/>
    </location>
</feature>
<dbReference type="AlphaFoldDB" id="A0A5N5QGV5"/>
<dbReference type="GO" id="GO:0005819">
    <property type="term" value="C:spindle"/>
    <property type="evidence" value="ECO:0007669"/>
    <property type="project" value="UniProtKB-SubCell"/>
</dbReference>
<dbReference type="GO" id="GO:0005634">
    <property type="term" value="C:nucleus"/>
    <property type="evidence" value="ECO:0007669"/>
    <property type="project" value="UniProtKB-SubCell"/>
</dbReference>
<organism evidence="10 11">
    <name type="scientific">Ceratobasidium theobromae</name>
    <dbReference type="NCBI Taxonomy" id="1582974"/>
    <lineage>
        <taxon>Eukaryota</taxon>
        <taxon>Fungi</taxon>
        <taxon>Dikarya</taxon>
        <taxon>Basidiomycota</taxon>
        <taxon>Agaricomycotina</taxon>
        <taxon>Agaricomycetes</taxon>
        <taxon>Cantharellales</taxon>
        <taxon>Ceratobasidiaceae</taxon>
        <taxon>Ceratobasidium</taxon>
    </lineage>
</organism>
<feature type="compositionally biased region" description="Basic and acidic residues" evidence="8">
    <location>
        <begin position="1013"/>
        <end position="1023"/>
    </location>
</feature>
<feature type="compositionally biased region" description="Low complexity" evidence="8">
    <location>
        <begin position="398"/>
        <end position="418"/>
    </location>
</feature>
<feature type="compositionally biased region" description="Low complexity" evidence="8">
    <location>
        <begin position="996"/>
        <end position="1011"/>
    </location>
</feature>
<feature type="compositionally biased region" description="Polar residues" evidence="8">
    <location>
        <begin position="559"/>
        <end position="570"/>
    </location>
</feature>
<gene>
    <name evidence="10" type="ORF">CTheo_6041</name>
</gene>
<dbReference type="InterPro" id="IPR005635">
    <property type="entry name" value="Inner_centromere_prot_ARK-bd"/>
</dbReference>
<keyword evidence="6" id="KW-0206">Cytoskeleton</keyword>
<feature type="compositionally biased region" description="Polar residues" evidence="8">
    <location>
        <begin position="613"/>
        <end position="630"/>
    </location>
</feature>
<dbReference type="PANTHER" id="PTHR13142">
    <property type="entry name" value="INNER CENTROMERE PROTEIN"/>
    <property type="match status" value="1"/>
</dbReference>
<feature type="compositionally biased region" description="Low complexity" evidence="8">
    <location>
        <begin position="965"/>
        <end position="981"/>
    </location>
</feature>
<feature type="region of interest" description="Disordered" evidence="8">
    <location>
        <begin position="250"/>
        <end position="308"/>
    </location>
</feature>
<feature type="compositionally biased region" description="Basic and acidic residues" evidence="8">
    <location>
        <begin position="823"/>
        <end position="871"/>
    </location>
</feature>
<keyword evidence="7" id="KW-0539">Nucleus</keyword>
<evidence type="ECO:0000259" key="9">
    <source>
        <dbReference type="Pfam" id="PF03941"/>
    </source>
</evidence>
<reference evidence="10 11" key="1">
    <citation type="journal article" date="2019" name="Fungal Biol. Biotechnol.">
        <title>Draft genome sequence of fastidious pathogen Ceratobasidium theobromae, which causes vascular-streak dieback in Theobroma cacao.</title>
        <authorList>
            <person name="Ali S.S."/>
            <person name="Asman A."/>
            <person name="Shao J."/>
            <person name="Firmansyah A.P."/>
            <person name="Susilo A.W."/>
            <person name="Rosmana A."/>
            <person name="McMahon P."/>
            <person name="Junaid M."/>
            <person name="Guest D."/>
            <person name="Kheng T.Y."/>
            <person name="Meinhardt L.W."/>
            <person name="Bailey B.A."/>
        </authorList>
    </citation>
    <scope>NUCLEOTIDE SEQUENCE [LARGE SCALE GENOMIC DNA]</scope>
    <source>
        <strain evidence="10 11">CT2</strain>
    </source>
</reference>
<sequence length="1121" mass="118893">MSLGFAQWATGVRNRMAADPGRADIKDQVQCHGYLFLHEYLDDVLNAPRLDNVIEFTKTPGRNRTAKKTRTVSASAQKIKPVAPISFATSPKDKENDSSTCAPKQPQLKPARFQPNPPADSTSRDSIARATPARSGVPIFSPTNALAGQPALPTPSDDPLSPFRDASSNNEKSATTAVIAQQIFAINPAIETPAPVEEPSKAPASETQPTEVDLSIIHEDDEGHSISTFEDAREDFTGPQATVAPAEVESDIAEVAQESIPASVPIQQRLPSPPASEDTPASTSIPATPIQDPPHEPTEPLTSSNVTLAHVFESAAPVPEPAPVPAPIPAVVSKPLSAAASQPTPPPEPTKSMSRPLPIPPTTSRANSGSGLGPTRPPIPPQSVPVAVYQQLVPVPAPQSQPTAAPAPTSRASSAVPRGPFAGPSLKELRREPSVSGAGTHRELRQSSWRKKPEGTNATTSAIPSAATATASTDSEPPRLKRKSDALPRQAPSKSQKLSRDSSPGSSSDEETEMQVPIKDEDGGSGWNATSGSMLDDLRNRLARLEKSTNGKTPAASRVWTSTASSNLPSASAGAEKRLSLSDLSVRPNPALGNEKEKAPEKIVGLELGLGLSTDNPASSMLSNRTTTPENSPPPVRRVLPAPPVFTLPEPEPEPEPTPVPAPAKSSSSSSNADAVRANAKAEAARLFGGTKLFAPPSRTDTQSTVGSGTDADSIFDMRSQSQTQTQTQTQSTRSQSQSVFAKSQSQETDIDDIDLDLDEDLDVDVDGDGDADVDADVDVDGMGEDEEDGKTASSQASSSTQTRSMAKKGPVKSIQLAAAAKKAADGQDRKATRIREMEERRQAAAQRKAEEDKTRSLEQEKKRKEREELAASKNIKPPVKKVTEDPNKKRKVETEKKVVDGKKPVGPSTFAQSSTVAAPTASSSTKSRIGKPTATTAATPGPSGLKSALKQTQNPFAGIPPPSATKTLKPSASSSSLKSAAAKKPKGNNLEAPGQALQAQMQARLQAQLKAARKDPEVRSENIELPDINSEYSDSEDEDRGKDFPGWTQNDELMQALKDQETFNPDALFGPIHPLQMGDLFKSGDERFRKRTSSANWAGTDGITLQEEIEYARKMGYTNQ</sequence>
<dbReference type="GO" id="GO:0007059">
    <property type="term" value="P:chromosome segregation"/>
    <property type="evidence" value="ECO:0007669"/>
    <property type="project" value="UniProtKB-KW"/>
</dbReference>
<evidence type="ECO:0000256" key="7">
    <source>
        <dbReference type="ARBA" id="ARBA00023242"/>
    </source>
</evidence>
<comment type="caution">
    <text evidence="10">The sequence shown here is derived from an EMBL/GenBank/DDBJ whole genome shotgun (WGS) entry which is preliminary data.</text>
</comment>
<accession>A0A5N5QGV5</accession>
<feature type="compositionally biased region" description="Basic and acidic residues" evidence="8">
    <location>
        <begin position="536"/>
        <end position="549"/>
    </location>
</feature>
<evidence type="ECO:0000256" key="8">
    <source>
        <dbReference type="SAM" id="MobiDB-lite"/>
    </source>
</evidence>
<evidence type="ECO:0000256" key="1">
    <source>
        <dbReference type="ARBA" id="ARBA00004123"/>
    </source>
</evidence>
<dbReference type="Proteomes" id="UP000383932">
    <property type="component" value="Unassembled WGS sequence"/>
</dbReference>
<feature type="compositionally biased region" description="Low complexity" evidence="8">
    <location>
        <begin position="792"/>
        <end position="803"/>
    </location>
</feature>
<feature type="compositionally biased region" description="Low complexity" evidence="8">
    <location>
        <begin position="719"/>
        <end position="739"/>
    </location>
</feature>
<evidence type="ECO:0000256" key="3">
    <source>
        <dbReference type="ARBA" id="ARBA00010042"/>
    </source>
</evidence>
<feature type="compositionally biased region" description="Low complexity" evidence="8">
    <location>
        <begin position="914"/>
        <end position="940"/>
    </location>
</feature>
<evidence type="ECO:0000313" key="11">
    <source>
        <dbReference type="Proteomes" id="UP000383932"/>
    </source>
</evidence>
<keyword evidence="11" id="KW-1185">Reference proteome</keyword>
<dbReference type="EMBL" id="SSOP01000164">
    <property type="protein sequence ID" value="KAB5590517.1"/>
    <property type="molecule type" value="Genomic_DNA"/>
</dbReference>
<keyword evidence="5" id="KW-0159">Chromosome partition</keyword>
<feature type="compositionally biased region" description="Basic and acidic residues" evidence="8">
    <location>
        <begin position="476"/>
        <end position="486"/>
    </location>
</feature>
<dbReference type="PANTHER" id="PTHR13142:SF1">
    <property type="entry name" value="INNER CENTROMERE PROTEIN"/>
    <property type="match status" value="1"/>
</dbReference>
<evidence type="ECO:0000256" key="6">
    <source>
        <dbReference type="ARBA" id="ARBA00023212"/>
    </source>
</evidence>
<feature type="compositionally biased region" description="Low complexity" evidence="8">
    <location>
        <begin position="666"/>
        <end position="682"/>
    </location>
</feature>
<proteinExistence type="inferred from homology"/>
<feature type="domain" description="Inner centromere protein ARK-binding" evidence="9">
    <location>
        <begin position="1028"/>
        <end position="1082"/>
    </location>
</feature>
<evidence type="ECO:0000313" key="10">
    <source>
        <dbReference type="EMBL" id="KAB5590517.1"/>
    </source>
</evidence>
<feature type="compositionally biased region" description="Polar residues" evidence="8">
    <location>
        <begin position="699"/>
        <end position="708"/>
    </location>
</feature>
<feature type="compositionally biased region" description="Pro residues" evidence="8">
    <location>
        <begin position="631"/>
        <end position="646"/>
    </location>
</feature>
<comment type="subcellular location">
    <subcellularLocation>
        <location evidence="2">Cytoplasm</location>
        <location evidence="2">Cytoskeleton</location>
        <location evidence="2">Spindle</location>
    </subcellularLocation>
    <subcellularLocation>
        <location evidence="1">Nucleus</location>
    </subcellularLocation>
</comment>
<comment type="similarity">
    <text evidence="3">Belongs to the INCENP family.</text>
</comment>
<evidence type="ECO:0000256" key="2">
    <source>
        <dbReference type="ARBA" id="ARBA00004186"/>
    </source>
</evidence>
<evidence type="ECO:0000256" key="4">
    <source>
        <dbReference type="ARBA" id="ARBA00022490"/>
    </source>
</evidence>
<feature type="compositionally biased region" description="Basic and acidic residues" evidence="8">
    <location>
        <begin position="882"/>
        <end position="904"/>
    </location>
</feature>
<name>A0A5N5QGV5_9AGAM</name>
<dbReference type="Pfam" id="PF03941">
    <property type="entry name" value="INCENP_ARK-bind"/>
    <property type="match status" value="1"/>
</dbReference>